<evidence type="ECO:0000313" key="2">
    <source>
        <dbReference type="Proteomes" id="UP001277972"/>
    </source>
</evidence>
<proteinExistence type="predicted"/>
<accession>A0ACC6M772</accession>
<gene>
    <name evidence="1" type="ORF">SH601_12600</name>
</gene>
<organism evidence="1 2">
    <name type="scientific">Gracilibacillus pellucidus</name>
    <dbReference type="NCBI Taxonomy" id="3095368"/>
    <lineage>
        <taxon>Bacteria</taxon>
        <taxon>Bacillati</taxon>
        <taxon>Bacillota</taxon>
        <taxon>Bacilli</taxon>
        <taxon>Bacillales</taxon>
        <taxon>Bacillaceae</taxon>
        <taxon>Gracilibacillus</taxon>
    </lineage>
</organism>
<keyword evidence="2" id="KW-1185">Reference proteome</keyword>
<name>A0ACC6M772_9BACI</name>
<dbReference type="Proteomes" id="UP001277972">
    <property type="component" value="Unassembled WGS sequence"/>
</dbReference>
<evidence type="ECO:0000313" key="1">
    <source>
        <dbReference type="EMBL" id="MDX8046824.1"/>
    </source>
</evidence>
<dbReference type="EMBL" id="JAWZSR010000007">
    <property type="protein sequence ID" value="MDX8046824.1"/>
    <property type="molecule type" value="Genomic_DNA"/>
</dbReference>
<reference evidence="1" key="1">
    <citation type="submission" date="2023-11" db="EMBL/GenBank/DDBJ databases">
        <title>Gracilibacillus pellucida a moderately halophilic bacterium isolated from saline soil in Xinjiang province.</title>
        <authorList>
            <person name="Zhang Z."/>
            <person name="Tan F."/>
            <person name="Wang Y."/>
            <person name="Xia M."/>
        </authorList>
    </citation>
    <scope>NUCLEOTIDE SEQUENCE</scope>
    <source>
        <strain evidence="1">S3-1-1</strain>
    </source>
</reference>
<protein>
    <submittedName>
        <fullName evidence="1">ABC transporter permease subunit</fullName>
    </submittedName>
</protein>
<comment type="caution">
    <text evidence="1">The sequence shown here is derived from an EMBL/GenBank/DDBJ whole genome shotgun (WGS) entry which is preliminary data.</text>
</comment>
<sequence length="128" mass="14620">MLHILKQEFIDAFKSVRSILILFFITFTSYQSATFIDNNPSFINEFMESGGEEGSVYTAAIALIVLVFGFLFVFATSHDLINKEIELKTMRLLVTKVSRLEIMLGKFLGTLLEGRKKIDVYFNFTESV</sequence>